<name>A0A343JFW5_9CLOT</name>
<dbReference type="PANTHER" id="PTHR30096:SF0">
    <property type="entry name" value="4,5-DOPA DIOXYGENASE EXTRADIOL-LIKE PROTEIN"/>
    <property type="match status" value="1"/>
</dbReference>
<keyword evidence="5" id="KW-0560">Oxidoreductase</keyword>
<evidence type="ECO:0000256" key="3">
    <source>
        <dbReference type="ARBA" id="ARBA00022723"/>
    </source>
</evidence>
<sequence length="258" mass="29779">MKNKMPVIFIGHGSPLNMILDNDYTRDLSEFGKSLERPKAILVISAHFYTKGSYITYSDKPKQIYDFYGFPDEMYKMEYRPDGGKEYALKTYELLKDFGVKLTEDWGLDHGSWGILHFLFPKADVPTFQLSINADLTEEEHYNMAKKLLKLREEGVLIIGSGNISHNLRVMEYEMDAKPLEFALEFDEYIKKSLLEGNHENVINYKKLGEIASLAVPTPDHYLPLIYTIALQEEGEKIDFIHENIQNGSMAMRSFIIN</sequence>
<keyword evidence="8" id="KW-1185">Reference proteome</keyword>
<dbReference type="GO" id="GO:0016702">
    <property type="term" value="F:oxidoreductase activity, acting on single donors with incorporation of molecular oxygen, incorporation of two atoms of oxygen"/>
    <property type="evidence" value="ECO:0007669"/>
    <property type="project" value="UniProtKB-ARBA"/>
</dbReference>
<organism evidence="7 8">
    <name type="scientific">Clostridium isatidis</name>
    <dbReference type="NCBI Taxonomy" id="182773"/>
    <lineage>
        <taxon>Bacteria</taxon>
        <taxon>Bacillati</taxon>
        <taxon>Bacillota</taxon>
        <taxon>Clostridia</taxon>
        <taxon>Eubacteriales</taxon>
        <taxon>Clostridiaceae</taxon>
        <taxon>Clostridium</taxon>
    </lineage>
</organism>
<dbReference type="GO" id="GO:0008198">
    <property type="term" value="F:ferrous iron binding"/>
    <property type="evidence" value="ECO:0007669"/>
    <property type="project" value="InterPro"/>
</dbReference>
<evidence type="ECO:0000313" key="7">
    <source>
        <dbReference type="EMBL" id="ASW44423.1"/>
    </source>
</evidence>
<dbReference type="PANTHER" id="PTHR30096">
    <property type="entry name" value="4,5-DOPA DIOXYGENASE EXTRADIOL-LIKE PROTEIN"/>
    <property type="match status" value="1"/>
</dbReference>
<dbReference type="CDD" id="cd07363">
    <property type="entry name" value="45_DOPA_Dioxygenase"/>
    <property type="match status" value="1"/>
</dbReference>
<dbReference type="Pfam" id="PF02900">
    <property type="entry name" value="LigB"/>
    <property type="match status" value="1"/>
</dbReference>
<dbReference type="Proteomes" id="UP000264883">
    <property type="component" value="Chromosome"/>
</dbReference>
<evidence type="ECO:0000256" key="5">
    <source>
        <dbReference type="ARBA" id="ARBA00023002"/>
    </source>
</evidence>
<feature type="domain" description="Extradiol ring-cleavage dioxygenase class III enzyme subunit B" evidence="6">
    <location>
        <begin position="26"/>
        <end position="242"/>
    </location>
</feature>
<evidence type="ECO:0000313" key="8">
    <source>
        <dbReference type="Proteomes" id="UP000264883"/>
    </source>
</evidence>
<evidence type="ECO:0000256" key="2">
    <source>
        <dbReference type="ARBA" id="ARBA00007581"/>
    </source>
</evidence>
<comment type="cofactor">
    <cofactor evidence="1">
        <name>Zn(2+)</name>
        <dbReference type="ChEBI" id="CHEBI:29105"/>
    </cofactor>
</comment>
<accession>A0A343JFW5</accession>
<evidence type="ECO:0000259" key="6">
    <source>
        <dbReference type="Pfam" id="PF02900"/>
    </source>
</evidence>
<dbReference type="InterPro" id="IPR004183">
    <property type="entry name" value="Xdiol_dOase_suB"/>
</dbReference>
<dbReference type="GO" id="GO:0008270">
    <property type="term" value="F:zinc ion binding"/>
    <property type="evidence" value="ECO:0007669"/>
    <property type="project" value="InterPro"/>
</dbReference>
<proteinExistence type="inferred from homology"/>
<evidence type="ECO:0000256" key="4">
    <source>
        <dbReference type="ARBA" id="ARBA00022833"/>
    </source>
</evidence>
<keyword evidence="7" id="KW-0223">Dioxygenase</keyword>
<reference evidence="7 8" key="1">
    <citation type="submission" date="2016-08" db="EMBL/GenBank/DDBJ databases">
        <title>Complete Genome Sequence Of The Indigo Reducing Clostridium isatidis DSM15098.</title>
        <authorList>
            <person name="Little G.T."/>
            <person name="Minton N.P."/>
        </authorList>
    </citation>
    <scope>NUCLEOTIDE SEQUENCE [LARGE SCALE GENOMIC DNA]</scope>
    <source>
        <strain evidence="7 8">DSM 15098</strain>
    </source>
</reference>
<dbReference type="InterPro" id="IPR014436">
    <property type="entry name" value="Extradiol_dOase_DODA"/>
</dbReference>
<dbReference type="AlphaFoldDB" id="A0A343JFW5"/>
<dbReference type="Gene3D" id="3.40.830.10">
    <property type="entry name" value="LigB-like"/>
    <property type="match status" value="1"/>
</dbReference>
<dbReference type="OrthoDB" id="9790889at2"/>
<dbReference type="PIRSF" id="PIRSF006157">
    <property type="entry name" value="Doxgns_DODA"/>
    <property type="match status" value="1"/>
</dbReference>
<dbReference type="NCBIfam" id="NF007914">
    <property type="entry name" value="PRK10628.1"/>
    <property type="match status" value="1"/>
</dbReference>
<dbReference type="KEGG" id="cia:BEN51_01530"/>
<protein>
    <submittedName>
        <fullName evidence="7">4,5-DOPA dioxygenase extradiol</fullName>
    </submittedName>
</protein>
<evidence type="ECO:0000256" key="1">
    <source>
        <dbReference type="ARBA" id="ARBA00001947"/>
    </source>
</evidence>
<dbReference type="EMBL" id="CP016786">
    <property type="protein sequence ID" value="ASW44423.1"/>
    <property type="molecule type" value="Genomic_DNA"/>
</dbReference>
<keyword evidence="3" id="KW-0479">Metal-binding</keyword>
<comment type="similarity">
    <text evidence="2">Belongs to the DODA-type extradiol aromatic ring-opening dioxygenase family.</text>
</comment>
<gene>
    <name evidence="7" type="ORF">BEN51_01530</name>
</gene>
<keyword evidence="4" id="KW-0862">Zinc</keyword>
<dbReference type="SUPFAM" id="SSF53213">
    <property type="entry name" value="LigB-like"/>
    <property type="match status" value="1"/>
</dbReference>